<dbReference type="Proteomes" id="UP001233271">
    <property type="component" value="Chromosome 5"/>
</dbReference>
<name>A0AA48L7W6_9TREE</name>
<proteinExistence type="predicted"/>
<organism evidence="1 2">
    <name type="scientific">Cutaneotrichosporon cavernicola</name>
    <dbReference type="NCBI Taxonomy" id="279322"/>
    <lineage>
        <taxon>Eukaryota</taxon>
        <taxon>Fungi</taxon>
        <taxon>Dikarya</taxon>
        <taxon>Basidiomycota</taxon>
        <taxon>Agaricomycotina</taxon>
        <taxon>Tremellomycetes</taxon>
        <taxon>Trichosporonales</taxon>
        <taxon>Trichosporonaceae</taxon>
        <taxon>Cutaneotrichosporon</taxon>
    </lineage>
</organism>
<dbReference type="KEGG" id="ccac:CcaHIS019_0511510"/>
<gene>
    <name evidence="1" type="ORF">CcaverHIS019_0511510</name>
</gene>
<sequence>MASNSSPRDAFWRSINTAWVRVDKRDSLLALLEAETPGQLIDAAAALTRLLPNMLSILESTLETYTSPQLWSWSVECKGAVNELLSTEANVILGSSQWENK</sequence>
<evidence type="ECO:0000313" key="1">
    <source>
        <dbReference type="EMBL" id="BEI93523.1"/>
    </source>
</evidence>
<keyword evidence="2" id="KW-1185">Reference proteome</keyword>
<reference evidence="1" key="1">
    <citation type="journal article" date="2023" name="BMC Genomics">
        <title>Chromosome-level genome assemblies of Cutaneotrichosporon spp. (Trichosporonales, Basidiomycota) reveal imbalanced evolution between nucleotide sequences and chromosome synteny.</title>
        <authorList>
            <person name="Kobayashi Y."/>
            <person name="Kayamori A."/>
            <person name="Aoki K."/>
            <person name="Shiwa Y."/>
            <person name="Matsutani M."/>
            <person name="Fujita N."/>
            <person name="Sugita T."/>
            <person name="Iwasaki W."/>
            <person name="Tanaka N."/>
            <person name="Takashima M."/>
        </authorList>
    </citation>
    <scope>NUCLEOTIDE SEQUENCE</scope>
    <source>
        <strain evidence="1">HIS019</strain>
    </source>
</reference>
<dbReference type="RefSeq" id="XP_060458788.1">
    <property type="nucleotide sequence ID" value="XM_060602390.1"/>
</dbReference>
<dbReference type="GeneID" id="85497393"/>
<dbReference type="AlphaFoldDB" id="A0AA48L7W6"/>
<protein>
    <submittedName>
        <fullName evidence="1">Uncharacterized protein</fullName>
    </submittedName>
</protein>
<evidence type="ECO:0000313" key="2">
    <source>
        <dbReference type="Proteomes" id="UP001233271"/>
    </source>
</evidence>
<accession>A0AA48L7W6</accession>
<dbReference type="EMBL" id="AP028216">
    <property type="protein sequence ID" value="BEI93523.1"/>
    <property type="molecule type" value="Genomic_DNA"/>
</dbReference>